<protein>
    <submittedName>
        <fullName evidence="2">Uncharacterized protein</fullName>
    </submittedName>
</protein>
<name>A0A0F9MTV9_9ZZZZ</name>
<dbReference type="AlphaFoldDB" id="A0A0F9MTV9"/>
<reference evidence="2" key="1">
    <citation type="journal article" date="2015" name="Nature">
        <title>Complex archaea that bridge the gap between prokaryotes and eukaryotes.</title>
        <authorList>
            <person name="Spang A."/>
            <person name="Saw J.H."/>
            <person name="Jorgensen S.L."/>
            <person name="Zaremba-Niedzwiedzka K."/>
            <person name="Martijn J."/>
            <person name="Lind A.E."/>
            <person name="van Eijk R."/>
            <person name="Schleper C."/>
            <person name="Guy L."/>
            <person name="Ettema T.J."/>
        </authorList>
    </citation>
    <scope>NUCLEOTIDE SEQUENCE</scope>
</reference>
<evidence type="ECO:0000313" key="2">
    <source>
        <dbReference type="EMBL" id="KKM80085.1"/>
    </source>
</evidence>
<keyword evidence="1" id="KW-0472">Membrane</keyword>
<accession>A0A0F9MTV9</accession>
<sequence>MKKILLMLSVVLLLTGLGCAAISHYATPAGKDQGSIKYIVDNSDGHVEDYEVWPWFNLHTANKLKEDLDDSHQTVQHRLRQAMEDDQLEYGQHSDVVITNVQQARQREEALFGEKGLLSMGLSLTGMGAFTGILGLMRKRPGDITPTEVSGVVANATGQTVAELEVRNKQLFQVVKGVQEFINGGTPGQYIAQLKADLSGAQDVDTQLAVKAAKAGA</sequence>
<comment type="caution">
    <text evidence="2">The sequence shown here is derived from an EMBL/GenBank/DDBJ whole genome shotgun (WGS) entry which is preliminary data.</text>
</comment>
<keyword evidence="1" id="KW-0812">Transmembrane</keyword>
<dbReference type="PROSITE" id="PS51257">
    <property type="entry name" value="PROKAR_LIPOPROTEIN"/>
    <property type="match status" value="1"/>
</dbReference>
<dbReference type="EMBL" id="LAZR01008236">
    <property type="protein sequence ID" value="KKM80085.1"/>
    <property type="molecule type" value="Genomic_DNA"/>
</dbReference>
<evidence type="ECO:0000256" key="1">
    <source>
        <dbReference type="SAM" id="Phobius"/>
    </source>
</evidence>
<gene>
    <name evidence="2" type="ORF">LCGC14_1343440</name>
</gene>
<keyword evidence="1" id="KW-1133">Transmembrane helix</keyword>
<organism evidence="2">
    <name type="scientific">marine sediment metagenome</name>
    <dbReference type="NCBI Taxonomy" id="412755"/>
    <lineage>
        <taxon>unclassified sequences</taxon>
        <taxon>metagenomes</taxon>
        <taxon>ecological metagenomes</taxon>
    </lineage>
</organism>
<feature type="transmembrane region" description="Helical" evidence="1">
    <location>
        <begin position="117"/>
        <end position="137"/>
    </location>
</feature>
<proteinExistence type="predicted"/>